<dbReference type="Pfam" id="PF02729">
    <property type="entry name" value="OTCace_N"/>
    <property type="match status" value="1"/>
</dbReference>
<gene>
    <name evidence="5" type="ORF">ACFP3U_25495</name>
</gene>
<dbReference type="InterPro" id="IPR036901">
    <property type="entry name" value="Asp/Orn_carbamoylTrfase_sf"/>
</dbReference>
<dbReference type="Proteomes" id="UP001595975">
    <property type="component" value="Unassembled WGS sequence"/>
</dbReference>
<comment type="similarity">
    <text evidence="2">Belongs to the aspartate/ornithine carbamoyltransferase superfamily.</text>
</comment>
<evidence type="ECO:0000259" key="3">
    <source>
        <dbReference type="Pfam" id="PF00185"/>
    </source>
</evidence>
<organism evidence="5 6">
    <name type="scientific">Kitasatospora misakiensis</name>
    <dbReference type="NCBI Taxonomy" id="67330"/>
    <lineage>
        <taxon>Bacteria</taxon>
        <taxon>Bacillati</taxon>
        <taxon>Actinomycetota</taxon>
        <taxon>Actinomycetes</taxon>
        <taxon>Kitasatosporales</taxon>
        <taxon>Streptomycetaceae</taxon>
        <taxon>Kitasatospora</taxon>
    </lineage>
</organism>
<dbReference type="SUPFAM" id="SSF53671">
    <property type="entry name" value="Aspartate/ornithine carbamoyltransferase"/>
    <property type="match status" value="1"/>
</dbReference>
<dbReference type="PANTHER" id="PTHR45753">
    <property type="entry name" value="ORNITHINE CARBAMOYLTRANSFERASE, MITOCHONDRIAL"/>
    <property type="match status" value="1"/>
</dbReference>
<sequence length="311" mass="33878">MRHVLSLQDLDQQTIGSLIERAVDMADPNRRGTPLAGRVIGIYFSKASTRTRSAFSTAALRLGGDVMHYGPDDLQVTTGETWADTARVMSGYLDALVMRTNGPLAQLREIAEASRIPVINALSEHEHPTQAIADLATLREHFGDLKGRSILYVGEGNSSAAALATAVAAVPGLRLTLVTPRGYGLRPQAIDAVKQFSQGSELIQEHHDIGDLPQGVDAVYATRWQTMGVQHMNDDWLAAFDGFKVTREMMRSVGGAETVFLHDLPAVRGQDVDDEVLDGQGSLVWRQAFHKMTSAMAVLEWAVIGRPVEPR</sequence>
<keyword evidence="1 2" id="KW-0808">Transferase</keyword>
<dbReference type="EMBL" id="JBHSOF010000038">
    <property type="protein sequence ID" value="MFC5666314.1"/>
    <property type="molecule type" value="Genomic_DNA"/>
</dbReference>
<evidence type="ECO:0000259" key="4">
    <source>
        <dbReference type="Pfam" id="PF02729"/>
    </source>
</evidence>
<evidence type="ECO:0000313" key="5">
    <source>
        <dbReference type="EMBL" id="MFC5666314.1"/>
    </source>
</evidence>
<dbReference type="InterPro" id="IPR006130">
    <property type="entry name" value="Asp/Orn_carbamoylTrfase"/>
</dbReference>
<dbReference type="Gene3D" id="3.40.50.1370">
    <property type="entry name" value="Aspartate/ornithine carbamoyltransferase"/>
    <property type="match status" value="2"/>
</dbReference>
<dbReference type="PRINTS" id="PR00102">
    <property type="entry name" value="OTCASE"/>
</dbReference>
<comment type="caution">
    <text evidence="5">The sequence shown here is derived from an EMBL/GenBank/DDBJ whole genome shotgun (WGS) entry which is preliminary data.</text>
</comment>
<protein>
    <submittedName>
        <fullName evidence="5">Ornithine carbamoyltransferase</fullName>
    </submittedName>
</protein>
<dbReference type="PRINTS" id="PR00100">
    <property type="entry name" value="AOTCASE"/>
</dbReference>
<dbReference type="Pfam" id="PF00185">
    <property type="entry name" value="OTCace"/>
    <property type="match status" value="1"/>
</dbReference>
<reference evidence="6" key="1">
    <citation type="journal article" date="2019" name="Int. J. Syst. Evol. Microbiol.">
        <title>The Global Catalogue of Microorganisms (GCM) 10K type strain sequencing project: providing services to taxonomists for standard genome sequencing and annotation.</title>
        <authorList>
            <consortium name="The Broad Institute Genomics Platform"/>
            <consortium name="The Broad Institute Genome Sequencing Center for Infectious Disease"/>
            <person name="Wu L."/>
            <person name="Ma J."/>
        </authorList>
    </citation>
    <scope>NUCLEOTIDE SEQUENCE [LARGE SCALE GENOMIC DNA]</scope>
    <source>
        <strain evidence="6">CGMCC 4.1437</strain>
    </source>
</reference>
<dbReference type="PROSITE" id="PS00097">
    <property type="entry name" value="CARBAMOYLTRANSFERASE"/>
    <property type="match status" value="1"/>
</dbReference>
<dbReference type="RefSeq" id="WP_380227986.1">
    <property type="nucleotide sequence ID" value="NZ_JBHSOF010000038.1"/>
</dbReference>
<dbReference type="PANTHER" id="PTHR45753:SF3">
    <property type="entry name" value="ORNITHINE TRANSCARBAMYLASE, MITOCHONDRIAL"/>
    <property type="match status" value="1"/>
</dbReference>
<keyword evidence="6" id="KW-1185">Reference proteome</keyword>
<name>A0ABW0XB45_9ACTN</name>
<evidence type="ECO:0000256" key="1">
    <source>
        <dbReference type="ARBA" id="ARBA00022679"/>
    </source>
</evidence>
<feature type="domain" description="Aspartate/ornithine carbamoyltransferase Asp/Orn-binding" evidence="3">
    <location>
        <begin position="146"/>
        <end position="301"/>
    </location>
</feature>
<dbReference type="InterPro" id="IPR006132">
    <property type="entry name" value="Asp/Orn_carbamoyltranf_P-bd"/>
</dbReference>
<evidence type="ECO:0000256" key="2">
    <source>
        <dbReference type="RuleBase" id="RU003634"/>
    </source>
</evidence>
<proteinExistence type="inferred from homology"/>
<dbReference type="InterPro" id="IPR002292">
    <property type="entry name" value="Orn/put_carbamltrans"/>
</dbReference>
<evidence type="ECO:0000313" key="6">
    <source>
        <dbReference type="Proteomes" id="UP001595975"/>
    </source>
</evidence>
<accession>A0ABW0XB45</accession>
<dbReference type="InterPro" id="IPR006131">
    <property type="entry name" value="Asp_carbamoyltransf_Asp/Orn-bd"/>
</dbReference>
<feature type="domain" description="Aspartate/ornithine carbamoyltransferase carbamoyl-P binding" evidence="4">
    <location>
        <begin position="2"/>
        <end position="140"/>
    </location>
</feature>